<evidence type="ECO:0000313" key="5">
    <source>
        <dbReference type="Proteomes" id="UP000238823"/>
    </source>
</evidence>
<evidence type="ECO:0000256" key="1">
    <source>
        <dbReference type="SAM" id="MobiDB-lite"/>
    </source>
</evidence>
<dbReference type="InterPro" id="IPR012334">
    <property type="entry name" value="Pectin_lyas_fold"/>
</dbReference>
<feature type="signal peptide" evidence="2">
    <location>
        <begin position="1"/>
        <end position="20"/>
    </location>
</feature>
<protein>
    <recommendedName>
        <fullName evidence="3">Right handed beta helix domain-containing protein</fullName>
    </recommendedName>
</protein>
<feature type="region of interest" description="Disordered" evidence="1">
    <location>
        <begin position="102"/>
        <end position="121"/>
    </location>
</feature>
<evidence type="ECO:0000259" key="3">
    <source>
        <dbReference type="Pfam" id="PF13229"/>
    </source>
</evidence>
<dbReference type="SUPFAM" id="SSF51126">
    <property type="entry name" value="Pectin lyase-like"/>
    <property type="match status" value="1"/>
</dbReference>
<feature type="compositionally biased region" description="Acidic residues" evidence="1">
    <location>
        <begin position="103"/>
        <end position="121"/>
    </location>
</feature>
<gene>
    <name evidence="4" type="ORF">ENSA7_61300</name>
</gene>
<organism evidence="4 5">
    <name type="scientific">Enhygromyxa salina</name>
    <dbReference type="NCBI Taxonomy" id="215803"/>
    <lineage>
        <taxon>Bacteria</taxon>
        <taxon>Pseudomonadati</taxon>
        <taxon>Myxococcota</taxon>
        <taxon>Polyangia</taxon>
        <taxon>Nannocystales</taxon>
        <taxon>Nannocystaceae</taxon>
        <taxon>Enhygromyxa</taxon>
    </lineage>
</organism>
<evidence type="ECO:0000313" key="4">
    <source>
        <dbReference type="EMBL" id="PRP99913.1"/>
    </source>
</evidence>
<dbReference type="AlphaFoldDB" id="A0A2S9Y487"/>
<feature type="region of interest" description="Disordered" evidence="1">
    <location>
        <begin position="493"/>
        <end position="519"/>
    </location>
</feature>
<dbReference type="Pfam" id="PF13229">
    <property type="entry name" value="Beta_helix"/>
    <property type="match status" value="1"/>
</dbReference>
<dbReference type="InterPro" id="IPR039448">
    <property type="entry name" value="Beta_helix"/>
</dbReference>
<dbReference type="PROSITE" id="PS51257">
    <property type="entry name" value="PROKAR_LIPOPROTEIN"/>
    <property type="match status" value="1"/>
</dbReference>
<accession>A0A2S9Y487</accession>
<name>A0A2S9Y487_9BACT</name>
<sequence length="519" mass="51498">MTKSNANLAVALTASLLAFAAGVVVGCTDVAPAPDHCTSADGAATCADRYGDARPYCTTPECDPSGEGFGGCVEDEPTAECNYACGGDKNILDDDSCVVAGDGDGDPTGDGDGDGDPTGDGDGDTLCSGPADCVDPLAPFCDLSSGLCVDCAGTDDADGSCAGLDSSMPVCEAGVCVACAVDKEEACVGATPICDVEMNQCVGCSDHEQCAGSACNLAEGSCVVPANIVHVNGSNNANCDPGGGGAEATPYCTLGQALTAVDSNSLIILHEVNSPPFVYPDESNMVQLSVAILAAPGETPVLRGTSATAALTVANAGSLFMRGVTISNTANGGTGIVIAGGGAWIEGSHVVNNSGGGIVVDGGGSLFLENSFVGGNVTDVAAVDIIDGAANVLYSTLVAGTKLDVDPRALGCGPGAEVTVRNSILVSPAAEPEVQCAAASIESSVVEDNSQFPGNAESPFMSAWFDNYAAGDFHLSNTHPAVIDTAATWQSGDLTTDIDGDPRPTTHNAPDFAGADGIP</sequence>
<dbReference type="RefSeq" id="WP_181234279.1">
    <property type="nucleotide sequence ID" value="NZ_PVNL01000119.1"/>
</dbReference>
<comment type="caution">
    <text evidence="4">The sequence shown here is derived from an EMBL/GenBank/DDBJ whole genome shotgun (WGS) entry which is preliminary data.</text>
</comment>
<dbReference type="InterPro" id="IPR011050">
    <property type="entry name" value="Pectin_lyase_fold/virulence"/>
</dbReference>
<evidence type="ECO:0000256" key="2">
    <source>
        <dbReference type="SAM" id="SignalP"/>
    </source>
</evidence>
<feature type="chain" id="PRO_5015623052" description="Right handed beta helix domain-containing protein" evidence="2">
    <location>
        <begin position="21"/>
        <end position="519"/>
    </location>
</feature>
<proteinExistence type="predicted"/>
<reference evidence="4 5" key="1">
    <citation type="submission" date="2018-03" db="EMBL/GenBank/DDBJ databases">
        <title>Draft Genome Sequences of the Obligatory Marine Myxobacteria Enhygromyxa salina SWB007.</title>
        <authorList>
            <person name="Poehlein A."/>
            <person name="Moghaddam J.A."/>
            <person name="Harms H."/>
            <person name="Alanjari M."/>
            <person name="Koenig G.M."/>
            <person name="Daniel R."/>
            <person name="Schaeberle T.F."/>
        </authorList>
    </citation>
    <scope>NUCLEOTIDE SEQUENCE [LARGE SCALE GENOMIC DNA]</scope>
    <source>
        <strain evidence="4 5">SWB007</strain>
    </source>
</reference>
<dbReference type="Gene3D" id="2.160.20.10">
    <property type="entry name" value="Single-stranded right-handed beta-helix, Pectin lyase-like"/>
    <property type="match status" value="1"/>
</dbReference>
<keyword evidence="2" id="KW-0732">Signal</keyword>
<dbReference type="EMBL" id="PVNL01000119">
    <property type="protein sequence ID" value="PRP99913.1"/>
    <property type="molecule type" value="Genomic_DNA"/>
</dbReference>
<feature type="domain" description="Right handed beta helix" evidence="3">
    <location>
        <begin position="308"/>
        <end position="426"/>
    </location>
</feature>
<dbReference type="Proteomes" id="UP000238823">
    <property type="component" value="Unassembled WGS sequence"/>
</dbReference>